<dbReference type="CDD" id="cd01949">
    <property type="entry name" value="GGDEF"/>
    <property type="match status" value="1"/>
</dbReference>
<dbReference type="InterPro" id="IPR029787">
    <property type="entry name" value="Nucleotide_cyclase"/>
</dbReference>
<dbReference type="RefSeq" id="WP_067018605.1">
    <property type="nucleotide sequence ID" value="NZ_FLOB01000010.1"/>
</dbReference>
<dbReference type="PANTHER" id="PTHR45138:SF9">
    <property type="entry name" value="DIGUANYLATE CYCLASE DGCM-RELATED"/>
    <property type="match status" value="1"/>
</dbReference>
<dbReference type="InterPro" id="IPR050469">
    <property type="entry name" value="Diguanylate_Cyclase"/>
</dbReference>
<keyword evidence="7" id="KW-0548">Nucleotidyltransferase</keyword>
<organism evidence="7 8">
    <name type="scientific">Marinomonas spartinae</name>
    <dbReference type="NCBI Taxonomy" id="1792290"/>
    <lineage>
        <taxon>Bacteria</taxon>
        <taxon>Pseudomonadati</taxon>
        <taxon>Pseudomonadota</taxon>
        <taxon>Gammaproteobacteria</taxon>
        <taxon>Oceanospirillales</taxon>
        <taxon>Oceanospirillaceae</taxon>
        <taxon>Marinomonas</taxon>
    </lineage>
</organism>
<evidence type="ECO:0000313" key="8">
    <source>
        <dbReference type="Proteomes" id="UP000092544"/>
    </source>
</evidence>
<accession>A0A1A8TRL1</accession>
<dbReference type="EMBL" id="FLOB01000010">
    <property type="protein sequence ID" value="SBS35563.1"/>
    <property type="molecule type" value="Genomic_DNA"/>
</dbReference>
<feature type="domain" description="GGDEF" evidence="6">
    <location>
        <begin position="295"/>
        <end position="425"/>
    </location>
</feature>
<gene>
    <name evidence="7" type="primary">ydaM_4</name>
    <name evidence="7" type="ORF">MSP8886_03407</name>
</gene>
<dbReference type="InterPro" id="IPR000160">
    <property type="entry name" value="GGDEF_dom"/>
</dbReference>
<dbReference type="SMART" id="SM00267">
    <property type="entry name" value="GGDEF"/>
    <property type="match status" value="1"/>
</dbReference>
<dbReference type="PROSITE" id="PS50887">
    <property type="entry name" value="GGDEF"/>
    <property type="match status" value="1"/>
</dbReference>
<dbReference type="FunFam" id="3.30.70.270:FF:000001">
    <property type="entry name" value="Diguanylate cyclase domain protein"/>
    <property type="match status" value="1"/>
</dbReference>
<dbReference type="InterPro" id="IPR043128">
    <property type="entry name" value="Rev_trsase/Diguanyl_cyclase"/>
</dbReference>
<feature type="coiled-coil region" evidence="4">
    <location>
        <begin position="219"/>
        <end position="253"/>
    </location>
</feature>
<dbReference type="GO" id="GO:0043709">
    <property type="term" value="P:cell adhesion involved in single-species biofilm formation"/>
    <property type="evidence" value="ECO:0007669"/>
    <property type="project" value="TreeGrafter"/>
</dbReference>
<keyword evidence="7" id="KW-0808">Transferase</keyword>
<evidence type="ECO:0000256" key="5">
    <source>
        <dbReference type="SAM" id="Phobius"/>
    </source>
</evidence>
<evidence type="ECO:0000256" key="2">
    <source>
        <dbReference type="ARBA" id="ARBA00012528"/>
    </source>
</evidence>
<dbReference type="AlphaFoldDB" id="A0A1A8TRL1"/>
<dbReference type="Gene3D" id="3.30.70.270">
    <property type="match status" value="1"/>
</dbReference>
<evidence type="ECO:0000259" key="6">
    <source>
        <dbReference type="PROSITE" id="PS50887"/>
    </source>
</evidence>
<keyword evidence="5" id="KW-0472">Membrane</keyword>
<dbReference type="PANTHER" id="PTHR45138">
    <property type="entry name" value="REGULATORY COMPONENTS OF SENSORY TRANSDUCTION SYSTEM"/>
    <property type="match status" value="1"/>
</dbReference>
<dbReference type="NCBIfam" id="TIGR00254">
    <property type="entry name" value="GGDEF"/>
    <property type="match status" value="1"/>
</dbReference>
<reference evidence="7 8" key="1">
    <citation type="submission" date="2016-06" db="EMBL/GenBank/DDBJ databases">
        <authorList>
            <person name="Kjaerup R.B."/>
            <person name="Dalgaard T.S."/>
            <person name="Juul-Madsen H.R."/>
        </authorList>
    </citation>
    <scope>NUCLEOTIDE SEQUENCE [LARGE SCALE GENOMIC DNA]</scope>
    <source>
        <strain evidence="7 8">CECT 8886</strain>
    </source>
</reference>
<feature type="transmembrane region" description="Helical" evidence="5">
    <location>
        <begin position="148"/>
        <end position="170"/>
    </location>
</feature>
<protein>
    <recommendedName>
        <fullName evidence="2">diguanylate cyclase</fullName>
        <ecNumber evidence="2">2.7.7.65</ecNumber>
    </recommendedName>
</protein>
<dbReference type="SUPFAM" id="SSF55073">
    <property type="entry name" value="Nucleotide cyclase"/>
    <property type="match status" value="1"/>
</dbReference>
<keyword evidence="4" id="KW-0175">Coiled coil</keyword>
<keyword evidence="5" id="KW-1133">Transmembrane helix</keyword>
<keyword evidence="5" id="KW-0812">Transmembrane</keyword>
<dbReference type="GO" id="GO:0052621">
    <property type="term" value="F:diguanylate cyclase activity"/>
    <property type="evidence" value="ECO:0007669"/>
    <property type="project" value="UniProtKB-EC"/>
</dbReference>
<evidence type="ECO:0000256" key="3">
    <source>
        <dbReference type="ARBA" id="ARBA00034247"/>
    </source>
</evidence>
<comment type="catalytic activity">
    <reaction evidence="3">
        <text>2 GTP = 3',3'-c-di-GMP + 2 diphosphate</text>
        <dbReference type="Rhea" id="RHEA:24898"/>
        <dbReference type="ChEBI" id="CHEBI:33019"/>
        <dbReference type="ChEBI" id="CHEBI:37565"/>
        <dbReference type="ChEBI" id="CHEBI:58805"/>
        <dbReference type="EC" id="2.7.7.65"/>
    </reaction>
</comment>
<dbReference type="Proteomes" id="UP000092544">
    <property type="component" value="Unassembled WGS sequence"/>
</dbReference>
<dbReference type="GO" id="GO:0005886">
    <property type="term" value="C:plasma membrane"/>
    <property type="evidence" value="ECO:0007669"/>
    <property type="project" value="TreeGrafter"/>
</dbReference>
<feature type="transmembrane region" description="Helical" evidence="5">
    <location>
        <begin position="6"/>
        <end position="34"/>
    </location>
</feature>
<comment type="cofactor">
    <cofactor evidence="1">
        <name>Mg(2+)</name>
        <dbReference type="ChEBI" id="CHEBI:18420"/>
    </cofactor>
</comment>
<name>A0A1A8TRL1_9GAMM</name>
<dbReference type="GO" id="GO:1902201">
    <property type="term" value="P:negative regulation of bacterial-type flagellum-dependent cell motility"/>
    <property type="evidence" value="ECO:0007669"/>
    <property type="project" value="TreeGrafter"/>
</dbReference>
<dbReference type="OrthoDB" id="9812260at2"/>
<evidence type="ECO:0000256" key="4">
    <source>
        <dbReference type="SAM" id="Coils"/>
    </source>
</evidence>
<sequence>MTKCVRFTHFVACNILGCYVTISVIVYGALLFAYHAEVQEKQKRQIDNTIYLLIQQIKGSSVTSLGSTDLSLDDSGLFFEVCHQLDREGVKGIFLQSADHYTPILDHINKETSALETWVYPFSARNQSMRLSAYVSNDKVWRVFIHRLLWYMGLLFIQTAIIYLLLYYFVVRGLGMAVSGIQQELSQMNLDDPKRLYGNAKFLRFLEYQWILNGMNKIIHGLAASRRELSELNSQLEEKVAQKTQSLEEKNMTLVQLNKKLYTLANTDSLTQVYNRTRFDLLFREHVAMAEHKETYLSLLLIDLDNFKRVNDQFGHQVGDHVLYVTAKLLESVVMNDGIVARWGGEEFAVLLPHIAIDQAQHIAETLRQHLEEASFDDPAIHITMSVGVSQLLLGESGMSLLKRTDAAMYQAKNTGRNQVIVDTGPDEKGIS</sequence>
<dbReference type="Pfam" id="PF00990">
    <property type="entry name" value="GGDEF"/>
    <property type="match status" value="1"/>
</dbReference>
<dbReference type="EC" id="2.7.7.65" evidence="2"/>
<dbReference type="STRING" id="1792290.MSP8886_03407"/>
<proteinExistence type="predicted"/>
<evidence type="ECO:0000256" key="1">
    <source>
        <dbReference type="ARBA" id="ARBA00001946"/>
    </source>
</evidence>
<evidence type="ECO:0000313" key="7">
    <source>
        <dbReference type="EMBL" id="SBS35563.1"/>
    </source>
</evidence>
<keyword evidence="8" id="KW-1185">Reference proteome</keyword>